<evidence type="ECO:0000313" key="3">
    <source>
        <dbReference type="Proteomes" id="UP001221686"/>
    </source>
</evidence>
<reference evidence="2 3" key="1">
    <citation type="submission" date="2022-11" db="EMBL/GenBank/DDBJ databases">
        <title>Minimal conservation of predation-associated metabolite biosynthetic gene clusters underscores biosynthetic potential of Myxococcota including descriptions for ten novel species: Archangium lansinium sp. nov., Myxococcus landrumus sp. nov., Nannocystis bai.</title>
        <authorList>
            <person name="Ahearne A."/>
            <person name="Stevens C."/>
            <person name="Dowd S."/>
        </authorList>
    </citation>
    <scope>NUCLEOTIDE SEQUENCE [LARGE SCALE GENOMIC DNA]</scope>
    <source>
        <strain evidence="2 3">BB15-2</strain>
    </source>
</reference>
<gene>
    <name evidence="2" type="ORF">POL25_37720</name>
</gene>
<dbReference type="Proteomes" id="UP001221686">
    <property type="component" value="Unassembled WGS sequence"/>
</dbReference>
<keyword evidence="3" id="KW-1185">Reference proteome</keyword>
<organism evidence="2 3">
    <name type="scientific">Nannocystis bainbridge</name>
    <dbReference type="NCBI Taxonomy" id="2995303"/>
    <lineage>
        <taxon>Bacteria</taxon>
        <taxon>Pseudomonadati</taxon>
        <taxon>Myxococcota</taxon>
        <taxon>Polyangia</taxon>
        <taxon>Nannocystales</taxon>
        <taxon>Nannocystaceae</taxon>
        <taxon>Nannocystis</taxon>
    </lineage>
</organism>
<accession>A0ABT5EA22</accession>
<protein>
    <submittedName>
        <fullName evidence="2">Uncharacterized protein</fullName>
    </submittedName>
</protein>
<feature type="region of interest" description="Disordered" evidence="1">
    <location>
        <begin position="1"/>
        <end position="63"/>
    </location>
</feature>
<evidence type="ECO:0000313" key="2">
    <source>
        <dbReference type="EMBL" id="MDC0722689.1"/>
    </source>
</evidence>
<name>A0ABT5EA22_9BACT</name>
<sequence length="96" mass="10283">MAKRHHLDAPPLAVDEEVRQPEEETAPGAEEVRRPGAGESGHGFEGMADGQLEPPHVEGPELRGKSARLFGLSSGVGMETDTFSQLNIARHATESQ</sequence>
<evidence type="ECO:0000256" key="1">
    <source>
        <dbReference type="SAM" id="MobiDB-lite"/>
    </source>
</evidence>
<dbReference type="EMBL" id="JAQNDL010000004">
    <property type="protein sequence ID" value="MDC0722689.1"/>
    <property type="molecule type" value="Genomic_DNA"/>
</dbReference>
<comment type="caution">
    <text evidence="2">The sequence shown here is derived from an EMBL/GenBank/DDBJ whole genome shotgun (WGS) entry which is preliminary data.</text>
</comment>
<proteinExistence type="predicted"/>